<dbReference type="Gene3D" id="2.30.110.10">
    <property type="entry name" value="Electron Transport, Fmn-binding Protein, Chain A"/>
    <property type="match status" value="1"/>
</dbReference>
<organism evidence="3 4">
    <name type="scientific">Spizellomyces punctatus (strain DAOM BR117)</name>
    <dbReference type="NCBI Taxonomy" id="645134"/>
    <lineage>
        <taxon>Eukaryota</taxon>
        <taxon>Fungi</taxon>
        <taxon>Fungi incertae sedis</taxon>
        <taxon>Chytridiomycota</taxon>
        <taxon>Chytridiomycota incertae sedis</taxon>
        <taxon>Chytridiomycetes</taxon>
        <taxon>Spizellomycetales</taxon>
        <taxon>Spizellomycetaceae</taxon>
        <taxon>Spizellomyces</taxon>
    </lineage>
</organism>
<dbReference type="InterPro" id="IPR012349">
    <property type="entry name" value="Split_barrel_FMN-bd"/>
</dbReference>
<dbReference type="Proteomes" id="UP000053201">
    <property type="component" value="Unassembled WGS sequence"/>
</dbReference>
<dbReference type="InParanoid" id="A0A0L0H892"/>
<dbReference type="OrthoDB" id="434253at2759"/>
<dbReference type="OMA" id="GLDILFH"/>
<sequence>MSTSIHLPTDPAVKAGNPYPKSDAPTPHSDVHIGGGDATTKTKSLDSGTTVKKQIEDLYKLIDGIETAMMTTRAPNGSLVSRAMQTRKRVHGVDLWFVTDNQSHKLDDLNFDPHVNIAYYRPSTSNWVSVSGRARIVNDRNKIKELWSDDLRAWFGDLQDGVHTGGPEDPRISLIFVEAESAHYQIQEKSAPRALFDIIKGSYTGERPHIGPTRELDAAALGAARKLEE</sequence>
<evidence type="ECO:0000313" key="4">
    <source>
        <dbReference type="Proteomes" id="UP000053201"/>
    </source>
</evidence>
<dbReference type="PANTHER" id="PTHR34818">
    <property type="entry name" value="PROTEIN BLI-3"/>
    <property type="match status" value="1"/>
</dbReference>
<dbReference type="SUPFAM" id="SSF50475">
    <property type="entry name" value="FMN-binding split barrel"/>
    <property type="match status" value="1"/>
</dbReference>
<proteinExistence type="predicted"/>
<dbReference type="PANTHER" id="PTHR34818:SF1">
    <property type="entry name" value="PROTEIN BLI-3"/>
    <property type="match status" value="1"/>
</dbReference>
<dbReference type="Pfam" id="PF16242">
    <property type="entry name" value="Pyrid_ox_like"/>
    <property type="match status" value="1"/>
</dbReference>
<gene>
    <name evidence="3" type="ORF">SPPG_07739</name>
</gene>
<evidence type="ECO:0000313" key="3">
    <source>
        <dbReference type="EMBL" id="KNC96913.1"/>
    </source>
</evidence>
<accession>A0A0L0H892</accession>
<evidence type="ECO:0000256" key="1">
    <source>
        <dbReference type="SAM" id="MobiDB-lite"/>
    </source>
</evidence>
<dbReference type="GeneID" id="27690936"/>
<dbReference type="eggNOG" id="ENOG502RZBA">
    <property type="taxonomic scope" value="Eukaryota"/>
</dbReference>
<protein>
    <recommendedName>
        <fullName evidence="2">General stress protein FMN-binding split barrel domain-containing protein</fullName>
    </recommendedName>
</protein>
<dbReference type="InterPro" id="IPR052917">
    <property type="entry name" value="Stress-Dev_Protein"/>
</dbReference>
<reference evidence="3 4" key="1">
    <citation type="submission" date="2009-08" db="EMBL/GenBank/DDBJ databases">
        <title>The Genome Sequence of Spizellomyces punctatus strain DAOM BR117.</title>
        <authorList>
            <consortium name="The Broad Institute Genome Sequencing Platform"/>
            <person name="Russ C."/>
            <person name="Cuomo C."/>
            <person name="Shea T."/>
            <person name="Young S.K."/>
            <person name="Zeng Q."/>
            <person name="Koehrsen M."/>
            <person name="Haas B."/>
            <person name="Borodovsky M."/>
            <person name="Guigo R."/>
            <person name="Alvarado L."/>
            <person name="Berlin A."/>
            <person name="Bochicchio J."/>
            <person name="Borenstein D."/>
            <person name="Chapman S."/>
            <person name="Chen Z."/>
            <person name="Engels R."/>
            <person name="Freedman E."/>
            <person name="Gellesch M."/>
            <person name="Goldberg J."/>
            <person name="Griggs A."/>
            <person name="Gujja S."/>
            <person name="Heiman D."/>
            <person name="Hepburn T."/>
            <person name="Howarth C."/>
            <person name="Jen D."/>
            <person name="Larson L."/>
            <person name="Lewis B."/>
            <person name="Mehta T."/>
            <person name="Park D."/>
            <person name="Pearson M."/>
            <person name="Roberts A."/>
            <person name="Saif S."/>
            <person name="Shenoy N."/>
            <person name="Sisk P."/>
            <person name="Stolte C."/>
            <person name="Sykes S."/>
            <person name="Thomson T."/>
            <person name="Walk T."/>
            <person name="White J."/>
            <person name="Yandava C."/>
            <person name="Burger G."/>
            <person name="Gray M.W."/>
            <person name="Holland P.W.H."/>
            <person name="King N."/>
            <person name="Lang F.B.F."/>
            <person name="Roger A.J."/>
            <person name="Ruiz-Trillo I."/>
            <person name="Lander E."/>
            <person name="Nusbaum C."/>
        </authorList>
    </citation>
    <scope>NUCLEOTIDE SEQUENCE [LARGE SCALE GENOMIC DNA]</scope>
    <source>
        <strain evidence="3 4">DAOM BR117</strain>
    </source>
</reference>
<feature type="region of interest" description="Disordered" evidence="1">
    <location>
        <begin position="1"/>
        <end position="45"/>
    </location>
</feature>
<dbReference type="RefSeq" id="XP_016604953.1">
    <property type="nucleotide sequence ID" value="XM_016755897.1"/>
</dbReference>
<dbReference type="VEuPathDB" id="FungiDB:SPPG_07739"/>
<name>A0A0L0H892_SPIPD</name>
<dbReference type="AlphaFoldDB" id="A0A0L0H892"/>
<keyword evidence="4" id="KW-1185">Reference proteome</keyword>
<feature type="domain" description="General stress protein FMN-binding split barrel" evidence="2">
    <location>
        <begin position="54"/>
        <end position="208"/>
    </location>
</feature>
<dbReference type="EMBL" id="KQ257466">
    <property type="protein sequence ID" value="KNC96913.1"/>
    <property type="molecule type" value="Genomic_DNA"/>
</dbReference>
<dbReference type="InterPro" id="IPR038725">
    <property type="entry name" value="YdaG_split_barrel_FMN-bd"/>
</dbReference>
<dbReference type="STRING" id="645134.A0A0L0H892"/>
<evidence type="ECO:0000259" key="2">
    <source>
        <dbReference type="Pfam" id="PF16242"/>
    </source>
</evidence>